<protein>
    <submittedName>
        <fullName evidence="7">Histone deacetylase family protein</fullName>
    </submittedName>
</protein>
<dbReference type="InterPro" id="IPR000286">
    <property type="entry name" value="HDACs"/>
</dbReference>
<dbReference type="CDD" id="cd10001">
    <property type="entry name" value="HDAC_classII_APAH"/>
    <property type="match status" value="1"/>
</dbReference>
<dbReference type="AlphaFoldDB" id="A0A7H0LMB1"/>
<evidence type="ECO:0000313" key="7">
    <source>
        <dbReference type="EMBL" id="QNQ10814.1"/>
    </source>
</evidence>
<dbReference type="KEGG" id="spap:H3Z74_06400"/>
<dbReference type="RefSeq" id="WP_187763104.1">
    <property type="nucleotide sequence ID" value="NZ_CP061038.1"/>
</dbReference>
<reference evidence="7 8" key="1">
    <citation type="submission" date="2020-09" db="EMBL/GenBank/DDBJ databases">
        <title>Sphingomonas sp., a new species isolated from pork steak.</title>
        <authorList>
            <person name="Heidler von Heilborn D."/>
        </authorList>
    </citation>
    <scope>NUCLEOTIDE SEQUENCE [LARGE SCALE GENOMIC DNA]</scope>
    <source>
        <strain evidence="8">S8-3T</strain>
    </source>
</reference>
<dbReference type="InterPro" id="IPR037138">
    <property type="entry name" value="His_deacetylse_dom_sf"/>
</dbReference>
<keyword evidence="3" id="KW-0479">Metal-binding</keyword>
<dbReference type="Proteomes" id="UP000516148">
    <property type="component" value="Chromosome"/>
</dbReference>
<dbReference type="InterPro" id="IPR023801">
    <property type="entry name" value="His_deacetylse_dom"/>
</dbReference>
<comment type="similarity">
    <text evidence="2">Belongs to the histone deacetylase family.</text>
</comment>
<evidence type="ECO:0000256" key="3">
    <source>
        <dbReference type="ARBA" id="ARBA00022723"/>
    </source>
</evidence>
<dbReference type="InterPro" id="IPR023696">
    <property type="entry name" value="Ureohydrolase_dom_sf"/>
</dbReference>
<dbReference type="GO" id="GO:0016787">
    <property type="term" value="F:hydrolase activity"/>
    <property type="evidence" value="ECO:0007669"/>
    <property type="project" value="UniProtKB-KW"/>
</dbReference>
<evidence type="ECO:0000256" key="2">
    <source>
        <dbReference type="ARBA" id="ARBA00005947"/>
    </source>
</evidence>
<keyword evidence="4" id="KW-0378">Hydrolase</keyword>
<evidence type="ECO:0000313" key="8">
    <source>
        <dbReference type="Proteomes" id="UP000516148"/>
    </source>
</evidence>
<dbReference type="SUPFAM" id="SSF52768">
    <property type="entry name" value="Arginase/deacetylase"/>
    <property type="match status" value="1"/>
</dbReference>
<evidence type="ECO:0000256" key="1">
    <source>
        <dbReference type="ARBA" id="ARBA00001947"/>
    </source>
</evidence>
<dbReference type="GO" id="GO:0040029">
    <property type="term" value="P:epigenetic regulation of gene expression"/>
    <property type="evidence" value="ECO:0007669"/>
    <property type="project" value="TreeGrafter"/>
</dbReference>
<evidence type="ECO:0000256" key="5">
    <source>
        <dbReference type="ARBA" id="ARBA00022833"/>
    </source>
</evidence>
<organism evidence="7 8">
    <name type="scientific">Sphingomonas alpina</name>
    <dbReference type="NCBI Taxonomy" id="653931"/>
    <lineage>
        <taxon>Bacteria</taxon>
        <taxon>Pseudomonadati</taxon>
        <taxon>Pseudomonadota</taxon>
        <taxon>Alphaproteobacteria</taxon>
        <taxon>Sphingomonadales</taxon>
        <taxon>Sphingomonadaceae</taxon>
        <taxon>Sphingomonas</taxon>
    </lineage>
</organism>
<proteinExistence type="inferred from homology"/>
<dbReference type="Pfam" id="PF00850">
    <property type="entry name" value="Hist_deacetyl"/>
    <property type="match status" value="1"/>
</dbReference>
<dbReference type="Gene3D" id="3.40.800.20">
    <property type="entry name" value="Histone deacetylase domain"/>
    <property type="match status" value="1"/>
</dbReference>
<accession>A0A7H0LMB1</accession>
<dbReference type="EMBL" id="CP061038">
    <property type="protein sequence ID" value="QNQ10814.1"/>
    <property type="molecule type" value="Genomic_DNA"/>
</dbReference>
<sequence length="346" mass="37392">MKIFFAPEQLLHAPLVELNRGELGPPFEHAGRATHIVTALEAAAIGAIETPRHFPESILCRVHDTAFVDFLRGAHDEWRALGRPGDALPICWPGRSEVTLTPPESLDGRLGHYSFDVMTPITSGSWAAVTRGADTALAGAAWLAGKDGGGRSAFSLCRPPGHDAGRSSYGGYCFLNNAAIAAQYLRDEGAERVAILDVDYHHGNGTQQIFYDRDDVLYVSIHADPSSDFPYFAGYRDELGRGAGDGFNHNLPLPRGTAWAAWNEAMDAAEGIVRRFAPEALVVSLGVDNFAGDPLSHFRFKTEDFARMGRRVAGIDLPTLIVFEGGYAVDELGNNVVSFFSGFEGA</sequence>
<evidence type="ECO:0000259" key="6">
    <source>
        <dbReference type="Pfam" id="PF00850"/>
    </source>
</evidence>
<gene>
    <name evidence="7" type="ORF">H3Z74_06400</name>
</gene>
<keyword evidence="5" id="KW-0862">Zinc</keyword>
<comment type="cofactor">
    <cofactor evidence="1">
        <name>Zn(2+)</name>
        <dbReference type="ChEBI" id="CHEBI:29105"/>
    </cofactor>
</comment>
<evidence type="ECO:0000256" key="4">
    <source>
        <dbReference type="ARBA" id="ARBA00022801"/>
    </source>
</evidence>
<dbReference type="PRINTS" id="PR01270">
    <property type="entry name" value="HDASUPER"/>
</dbReference>
<dbReference type="PANTHER" id="PTHR10625">
    <property type="entry name" value="HISTONE DEACETYLASE HDAC1-RELATED"/>
    <property type="match status" value="1"/>
</dbReference>
<keyword evidence="8" id="KW-1185">Reference proteome</keyword>
<name>A0A7H0LMB1_9SPHN</name>
<dbReference type="GO" id="GO:0004407">
    <property type="term" value="F:histone deacetylase activity"/>
    <property type="evidence" value="ECO:0007669"/>
    <property type="project" value="TreeGrafter"/>
</dbReference>
<dbReference type="GO" id="GO:0046872">
    <property type="term" value="F:metal ion binding"/>
    <property type="evidence" value="ECO:0007669"/>
    <property type="project" value="UniProtKB-KW"/>
</dbReference>
<dbReference type="PANTHER" id="PTHR10625:SF17">
    <property type="entry name" value="HISTONE DEACETYLASE 8"/>
    <property type="match status" value="1"/>
</dbReference>
<feature type="domain" description="Histone deacetylase" evidence="6">
    <location>
        <begin position="28"/>
        <end position="340"/>
    </location>
</feature>